<feature type="active site" evidence="6">
    <location>
        <position position="113"/>
    </location>
</feature>
<dbReference type="Pfam" id="PF14541">
    <property type="entry name" value="TAXi_C"/>
    <property type="match status" value="1"/>
</dbReference>
<keyword evidence="9" id="KW-1133">Transmembrane helix</keyword>
<dbReference type="CDD" id="cd05476">
    <property type="entry name" value="pepsin_A_like_plant"/>
    <property type="match status" value="1"/>
</dbReference>
<accession>A0A2G5CP17</accession>
<dbReference type="PRINTS" id="PR00792">
    <property type="entry name" value="PEPSIN"/>
</dbReference>
<dbReference type="InterPro" id="IPR032861">
    <property type="entry name" value="TAXi_N"/>
</dbReference>
<evidence type="ECO:0000256" key="8">
    <source>
        <dbReference type="SAM" id="MobiDB-lite"/>
    </source>
</evidence>
<comment type="similarity">
    <text evidence="1 7">Belongs to the peptidase A1 family.</text>
</comment>
<dbReference type="AlphaFoldDB" id="A0A2G5CP17"/>
<dbReference type="InterPro" id="IPR032799">
    <property type="entry name" value="TAXi_C"/>
</dbReference>
<dbReference type="PROSITE" id="PS51767">
    <property type="entry name" value="PEPTIDASE_A1"/>
    <property type="match status" value="1"/>
</dbReference>
<dbReference type="PROSITE" id="PS00141">
    <property type="entry name" value="ASP_PROTEASE"/>
    <property type="match status" value="1"/>
</dbReference>
<evidence type="ECO:0000256" key="6">
    <source>
        <dbReference type="PIRSR" id="PIRSR601461-1"/>
    </source>
</evidence>
<dbReference type="InterPro" id="IPR001461">
    <property type="entry name" value="Aspartic_peptidase_A1"/>
</dbReference>
<reference evidence="11 12" key="1">
    <citation type="submission" date="2017-09" db="EMBL/GenBank/DDBJ databases">
        <title>WGS assembly of Aquilegia coerulea Goldsmith.</title>
        <authorList>
            <person name="Hodges S."/>
            <person name="Kramer E."/>
            <person name="Nordborg M."/>
            <person name="Tomkins J."/>
            <person name="Borevitz J."/>
            <person name="Derieg N."/>
            <person name="Yan J."/>
            <person name="Mihaltcheva S."/>
            <person name="Hayes R.D."/>
            <person name="Rokhsar D."/>
        </authorList>
    </citation>
    <scope>NUCLEOTIDE SEQUENCE [LARGE SCALE GENOMIC DNA]</scope>
    <source>
        <strain evidence="12">cv. Goldsmith</strain>
    </source>
</reference>
<dbReference type="InterPro" id="IPR033121">
    <property type="entry name" value="PEPTIDASE_A1"/>
</dbReference>
<dbReference type="Proteomes" id="UP000230069">
    <property type="component" value="Unassembled WGS sequence"/>
</dbReference>
<feature type="compositionally biased region" description="Polar residues" evidence="8">
    <location>
        <begin position="457"/>
        <end position="474"/>
    </location>
</feature>
<evidence type="ECO:0000259" key="10">
    <source>
        <dbReference type="PROSITE" id="PS51767"/>
    </source>
</evidence>
<evidence type="ECO:0000256" key="1">
    <source>
        <dbReference type="ARBA" id="ARBA00007447"/>
    </source>
</evidence>
<evidence type="ECO:0000256" key="7">
    <source>
        <dbReference type="RuleBase" id="RU000454"/>
    </source>
</evidence>
<sequence>MASRSNLKVTFITIFFFFFLIFLQPLSLFANMGIENQDELLRSLGSSMVLPLFLQTPNSSHQLESSFHRQLKMLEHQHPNARMRLYDDLLANGYYTTRLWIGTPPQEFALIVDSGSTVTYVPCSTCEQCGKHQDPKFQPDLSSTYQPVKCSLDCNCNSENTQCIYERQYAEMSSSSGVLGEDIVSFGNGSALEPQRAVFGCENEETGDLYSQHADGIMGLGRGQLSILDQLVDKGVIGDSFSLCYGGMGVGGGAMVLGGITPPTGMVYSHSDPVRSPYYNIELKELHVAGKLLKLDPKIFDGKHGTVLDSGTTYAYLPEAAFLAFKDAIMKNLNHLKQIRGPDPNYNDICFSGAGSVVSELSKTFPAVDMVFDGGNKLSLAPENYLFRHSKVHGAYCLGIFQNGKDPTTLLGGIVVRNTLVTYDRENEKVGFFKTNCSVLWDKVQIVGPNSTEPSIMKNSSIGVSPTMAPTESPMTDKHPGKFKIGVITFDMLLGMKYSDLVPHMGELRDFIANELEVNTSQVHLNSTGTGNETVVSCSIYPKGSAYYFSNTTAKNIIDRFTEHRLTLPGTFGKYQLVEWKVEPPLKRSSWKVYMWAVLGGIAALCLCIASFGLWYLLRQKQQAMGALGTYKPVAVVVPEQELQEL</sequence>
<feature type="active site" evidence="6">
    <location>
        <position position="309"/>
    </location>
</feature>
<keyword evidence="4 7" id="KW-0378">Hydrolase</keyword>
<keyword evidence="5" id="KW-0325">Glycoprotein</keyword>
<dbReference type="Gene3D" id="2.40.70.10">
    <property type="entry name" value="Acid Proteases"/>
    <property type="match status" value="2"/>
</dbReference>
<dbReference type="InterPro" id="IPR034161">
    <property type="entry name" value="Pepsin-like_plant"/>
</dbReference>
<dbReference type="Pfam" id="PF23180">
    <property type="entry name" value="ALE2_N"/>
    <property type="match status" value="1"/>
</dbReference>
<dbReference type="STRING" id="218851.A0A2G5CP17"/>
<dbReference type="FunFam" id="2.40.70.10:FF:000030">
    <property type="entry name" value="Eukaryotic aspartyl protease family protein"/>
    <property type="match status" value="1"/>
</dbReference>
<keyword evidence="9" id="KW-0472">Membrane</keyword>
<evidence type="ECO:0000256" key="9">
    <source>
        <dbReference type="SAM" id="Phobius"/>
    </source>
</evidence>
<dbReference type="InterPro" id="IPR057597">
    <property type="entry name" value="ALE2_N"/>
</dbReference>
<evidence type="ECO:0000256" key="4">
    <source>
        <dbReference type="ARBA" id="ARBA00022801"/>
    </source>
</evidence>
<dbReference type="PANTHER" id="PTHR13683:SF817">
    <property type="entry name" value="OS07G0592200 PROTEIN"/>
    <property type="match status" value="1"/>
</dbReference>
<evidence type="ECO:0000313" key="12">
    <source>
        <dbReference type="Proteomes" id="UP000230069"/>
    </source>
</evidence>
<evidence type="ECO:0000313" key="11">
    <source>
        <dbReference type="EMBL" id="PIA33033.1"/>
    </source>
</evidence>
<keyword evidence="3 7" id="KW-0064">Aspartyl protease</keyword>
<feature type="domain" description="Peptidase A1" evidence="10">
    <location>
        <begin position="95"/>
        <end position="433"/>
    </location>
</feature>
<dbReference type="FunCoup" id="A0A2G5CP17">
    <property type="interactions" value="1292"/>
</dbReference>
<dbReference type="GO" id="GO:0004190">
    <property type="term" value="F:aspartic-type endopeptidase activity"/>
    <property type="evidence" value="ECO:0007669"/>
    <property type="project" value="UniProtKB-KW"/>
</dbReference>
<dbReference type="InParanoid" id="A0A2G5CP17"/>
<protein>
    <recommendedName>
        <fullName evidence="10">Peptidase A1 domain-containing protein</fullName>
    </recommendedName>
</protein>
<dbReference type="FunFam" id="2.40.70.10:FF:000025">
    <property type="entry name" value="Aspartyl protease family protein"/>
    <property type="match status" value="1"/>
</dbReference>
<evidence type="ECO:0000256" key="2">
    <source>
        <dbReference type="ARBA" id="ARBA00022670"/>
    </source>
</evidence>
<name>A0A2G5CP17_AQUCA</name>
<dbReference type="SUPFAM" id="SSF50630">
    <property type="entry name" value="Acid proteases"/>
    <property type="match status" value="1"/>
</dbReference>
<proteinExistence type="inferred from homology"/>
<dbReference type="InterPro" id="IPR001969">
    <property type="entry name" value="Aspartic_peptidase_AS"/>
</dbReference>
<keyword evidence="2 7" id="KW-0645">Protease</keyword>
<dbReference type="Pfam" id="PF14543">
    <property type="entry name" value="TAXi_N"/>
    <property type="match status" value="1"/>
</dbReference>
<keyword evidence="12" id="KW-1185">Reference proteome</keyword>
<dbReference type="GO" id="GO:0006508">
    <property type="term" value="P:proteolysis"/>
    <property type="evidence" value="ECO:0007669"/>
    <property type="project" value="UniProtKB-KW"/>
</dbReference>
<feature type="region of interest" description="Disordered" evidence="8">
    <location>
        <begin position="457"/>
        <end position="476"/>
    </location>
</feature>
<dbReference type="EMBL" id="KZ305059">
    <property type="protein sequence ID" value="PIA33033.1"/>
    <property type="molecule type" value="Genomic_DNA"/>
</dbReference>
<evidence type="ECO:0000256" key="3">
    <source>
        <dbReference type="ARBA" id="ARBA00022750"/>
    </source>
</evidence>
<feature type="transmembrane region" description="Helical" evidence="9">
    <location>
        <begin position="593"/>
        <end position="618"/>
    </location>
</feature>
<evidence type="ECO:0000256" key="5">
    <source>
        <dbReference type="ARBA" id="ARBA00023180"/>
    </source>
</evidence>
<keyword evidence="9" id="KW-0812">Transmembrane</keyword>
<gene>
    <name evidence="11" type="ORF">AQUCO_04200049v1</name>
</gene>
<dbReference type="OrthoDB" id="2747330at2759"/>
<organism evidence="11 12">
    <name type="scientific">Aquilegia coerulea</name>
    <name type="common">Rocky mountain columbine</name>
    <dbReference type="NCBI Taxonomy" id="218851"/>
    <lineage>
        <taxon>Eukaryota</taxon>
        <taxon>Viridiplantae</taxon>
        <taxon>Streptophyta</taxon>
        <taxon>Embryophyta</taxon>
        <taxon>Tracheophyta</taxon>
        <taxon>Spermatophyta</taxon>
        <taxon>Magnoliopsida</taxon>
        <taxon>Ranunculales</taxon>
        <taxon>Ranunculaceae</taxon>
        <taxon>Thalictroideae</taxon>
        <taxon>Aquilegia</taxon>
    </lineage>
</organism>
<dbReference type="InterPro" id="IPR021109">
    <property type="entry name" value="Peptidase_aspartic_dom_sf"/>
</dbReference>
<dbReference type="PANTHER" id="PTHR13683">
    <property type="entry name" value="ASPARTYL PROTEASES"/>
    <property type="match status" value="1"/>
</dbReference>